<dbReference type="AlphaFoldDB" id="A0AAD4BTX3"/>
<comment type="similarity">
    <text evidence="2 7">Belongs to the fungal hydrophobin family.</text>
</comment>
<reference evidence="8" key="2">
    <citation type="journal article" date="2020" name="Nat. Commun.">
        <title>Large-scale genome sequencing of mycorrhizal fungi provides insights into the early evolution of symbiotic traits.</title>
        <authorList>
            <person name="Miyauchi S."/>
            <person name="Kiss E."/>
            <person name="Kuo A."/>
            <person name="Drula E."/>
            <person name="Kohler A."/>
            <person name="Sanchez-Garcia M."/>
            <person name="Morin E."/>
            <person name="Andreopoulos B."/>
            <person name="Barry K.W."/>
            <person name="Bonito G."/>
            <person name="Buee M."/>
            <person name="Carver A."/>
            <person name="Chen C."/>
            <person name="Cichocki N."/>
            <person name="Clum A."/>
            <person name="Culley D."/>
            <person name="Crous P.W."/>
            <person name="Fauchery L."/>
            <person name="Girlanda M."/>
            <person name="Hayes R.D."/>
            <person name="Keri Z."/>
            <person name="LaButti K."/>
            <person name="Lipzen A."/>
            <person name="Lombard V."/>
            <person name="Magnuson J."/>
            <person name="Maillard F."/>
            <person name="Murat C."/>
            <person name="Nolan M."/>
            <person name="Ohm R.A."/>
            <person name="Pangilinan J."/>
            <person name="Pereira M.F."/>
            <person name="Perotto S."/>
            <person name="Peter M."/>
            <person name="Pfister S."/>
            <person name="Riley R."/>
            <person name="Sitrit Y."/>
            <person name="Stielow J.B."/>
            <person name="Szollosi G."/>
            <person name="Zifcakova L."/>
            <person name="Stursova M."/>
            <person name="Spatafora J.W."/>
            <person name="Tedersoo L."/>
            <person name="Vaario L.M."/>
            <person name="Yamada A."/>
            <person name="Yan M."/>
            <person name="Wang P."/>
            <person name="Xu J."/>
            <person name="Bruns T."/>
            <person name="Baldrian P."/>
            <person name="Vilgalys R."/>
            <person name="Dunand C."/>
            <person name="Henrissat B."/>
            <person name="Grigoriev I.V."/>
            <person name="Hibbett D."/>
            <person name="Nagy L.G."/>
            <person name="Martin F.M."/>
        </authorList>
    </citation>
    <scope>NUCLEOTIDE SEQUENCE</scope>
    <source>
        <strain evidence="8">BED1</strain>
    </source>
</reference>
<accession>A0AAD4BTX3</accession>
<comment type="caution">
    <text evidence="8">The sequence shown here is derived from an EMBL/GenBank/DDBJ whole genome shotgun (WGS) entry which is preliminary data.</text>
</comment>
<evidence type="ECO:0000256" key="4">
    <source>
        <dbReference type="ARBA" id="ARBA00022525"/>
    </source>
</evidence>
<keyword evidence="6 7" id="KW-1015">Disulfide bond</keyword>
<evidence type="ECO:0000256" key="3">
    <source>
        <dbReference type="ARBA" id="ARBA00022512"/>
    </source>
</evidence>
<keyword evidence="4 7" id="KW-0964">Secreted</keyword>
<evidence type="ECO:0000256" key="2">
    <source>
        <dbReference type="ARBA" id="ARBA00010446"/>
    </source>
</evidence>
<dbReference type="SMART" id="SM00075">
    <property type="entry name" value="HYDRO"/>
    <property type="match status" value="1"/>
</dbReference>
<dbReference type="InterPro" id="IPR001338">
    <property type="entry name" value="Class_I_Hydrophobin"/>
</dbReference>
<organism evidence="8 9">
    <name type="scientific">Boletus edulis BED1</name>
    <dbReference type="NCBI Taxonomy" id="1328754"/>
    <lineage>
        <taxon>Eukaryota</taxon>
        <taxon>Fungi</taxon>
        <taxon>Dikarya</taxon>
        <taxon>Basidiomycota</taxon>
        <taxon>Agaricomycotina</taxon>
        <taxon>Agaricomycetes</taxon>
        <taxon>Agaricomycetidae</taxon>
        <taxon>Boletales</taxon>
        <taxon>Boletineae</taxon>
        <taxon>Boletaceae</taxon>
        <taxon>Boletoideae</taxon>
        <taxon>Boletus</taxon>
    </lineage>
</organism>
<dbReference type="Proteomes" id="UP001194468">
    <property type="component" value="Unassembled WGS sequence"/>
</dbReference>
<dbReference type="CDD" id="cd23507">
    <property type="entry name" value="hydrophobin_I"/>
    <property type="match status" value="1"/>
</dbReference>
<proteinExistence type="inferred from homology"/>
<keyword evidence="5 7" id="KW-0732">Signal</keyword>
<dbReference type="InterPro" id="IPR019778">
    <property type="entry name" value="Class_I_Hydrophobin_CS"/>
</dbReference>
<reference evidence="8" key="1">
    <citation type="submission" date="2019-10" db="EMBL/GenBank/DDBJ databases">
        <authorList>
            <consortium name="DOE Joint Genome Institute"/>
            <person name="Kuo A."/>
            <person name="Miyauchi S."/>
            <person name="Kiss E."/>
            <person name="Drula E."/>
            <person name="Kohler A."/>
            <person name="Sanchez-Garcia M."/>
            <person name="Andreopoulos B."/>
            <person name="Barry K.W."/>
            <person name="Bonito G."/>
            <person name="Buee M."/>
            <person name="Carver A."/>
            <person name="Chen C."/>
            <person name="Cichocki N."/>
            <person name="Clum A."/>
            <person name="Culley D."/>
            <person name="Crous P.W."/>
            <person name="Fauchery L."/>
            <person name="Girlanda M."/>
            <person name="Hayes R."/>
            <person name="Keri Z."/>
            <person name="LaButti K."/>
            <person name="Lipzen A."/>
            <person name="Lombard V."/>
            <person name="Magnuson J."/>
            <person name="Maillard F."/>
            <person name="Morin E."/>
            <person name="Murat C."/>
            <person name="Nolan M."/>
            <person name="Ohm R."/>
            <person name="Pangilinan J."/>
            <person name="Pereira M."/>
            <person name="Perotto S."/>
            <person name="Peter M."/>
            <person name="Riley R."/>
            <person name="Sitrit Y."/>
            <person name="Stielow B."/>
            <person name="Szollosi G."/>
            <person name="Zifcakova L."/>
            <person name="Stursova M."/>
            <person name="Spatafora J.W."/>
            <person name="Tedersoo L."/>
            <person name="Vaario L.-M."/>
            <person name="Yamada A."/>
            <person name="Yan M."/>
            <person name="Wang P."/>
            <person name="Xu J."/>
            <person name="Bruns T."/>
            <person name="Baldrian P."/>
            <person name="Vilgalys R."/>
            <person name="Henrissat B."/>
            <person name="Grigoriev I.V."/>
            <person name="Hibbett D."/>
            <person name="Nagy L.G."/>
            <person name="Martin F.M."/>
        </authorList>
    </citation>
    <scope>NUCLEOTIDE SEQUENCE</scope>
    <source>
        <strain evidence="8">BED1</strain>
    </source>
</reference>
<dbReference type="PROSITE" id="PS00956">
    <property type="entry name" value="HYDROPHOBIN"/>
    <property type="match status" value="1"/>
</dbReference>
<dbReference type="EMBL" id="WHUW01000014">
    <property type="protein sequence ID" value="KAF8439315.1"/>
    <property type="molecule type" value="Genomic_DNA"/>
</dbReference>
<keyword evidence="9" id="KW-1185">Reference proteome</keyword>
<sequence>MFARFVTLLPLAAIAAVAAAAPNVLEARTGAATCNSGSVYCCNQTFDNPSTFEEGPLGLIGVLLGLGVNAGVQCSPITIIGALSNGAQCTQQTACCENVQQNGLVNVACSPVAVPV</sequence>
<feature type="signal peptide" evidence="7">
    <location>
        <begin position="1"/>
        <end position="20"/>
    </location>
</feature>
<dbReference type="GO" id="GO:0009277">
    <property type="term" value="C:fungal-type cell wall"/>
    <property type="evidence" value="ECO:0007669"/>
    <property type="project" value="InterPro"/>
</dbReference>
<comment type="subcellular location">
    <subcellularLocation>
        <location evidence="1 7">Secreted</location>
        <location evidence="1 7">Cell wall</location>
    </subcellularLocation>
</comment>
<evidence type="ECO:0000256" key="1">
    <source>
        <dbReference type="ARBA" id="ARBA00004191"/>
    </source>
</evidence>
<feature type="chain" id="PRO_5041783493" description="Hydrophobin" evidence="7">
    <location>
        <begin position="21"/>
        <end position="116"/>
    </location>
</feature>
<evidence type="ECO:0000313" key="9">
    <source>
        <dbReference type="Proteomes" id="UP001194468"/>
    </source>
</evidence>
<name>A0AAD4BTX3_BOLED</name>
<evidence type="ECO:0000256" key="5">
    <source>
        <dbReference type="ARBA" id="ARBA00022729"/>
    </source>
</evidence>
<evidence type="ECO:0000256" key="7">
    <source>
        <dbReference type="RuleBase" id="RU365009"/>
    </source>
</evidence>
<gene>
    <name evidence="8" type="ORF">L210DRAFT_3541842</name>
</gene>
<protein>
    <recommendedName>
        <fullName evidence="7">Hydrophobin</fullName>
    </recommendedName>
</protein>
<evidence type="ECO:0000313" key="8">
    <source>
        <dbReference type="EMBL" id="KAF8439315.1"/>
    </source>
</evidence>
<keyword evidence="3 7" id="KW-0134">Cell wall</keyword>
<dbReference type="Pfam" id="PF01185">
    <property type="entry name" value="Hydrophobin"/>
    <property type="match status" value="1"/>
</dbReference>
<dbReference type="GO" id="GO:0005199">
    <property type="term" value="F:structural constituent of cell wall"/>
    <property type="evidence" value="ECO:0007669"/>
    <property type="project" value="InterPro"/>
</dbReference>
<evidence type="ECO:0000256" key="6">
    <source>
        <dbReference type="ARBA" id="ARBA00023157"/>
    </source>
</evidence>